<dbReference type="AlphaFoldDB" id="A0A9P3HGH5"/>
<feature type="compositionally biased region" description="Polar residues" evidence="1">
    <location>
        <begin position="237"/>
        <end position="247"/>
    </location>
</feature>
<accession>A0A9P3HGH5</accession>
<dbReference type="OrthoDB" id="2449807at2759"/>
<feature type="region of interest" description="Disordered" evidence="1">
    <location>
        <begin position="72"/>
        <end position="96"/>
    </location>
</feature>
<reference evidence="2" key="1">
    <citation type="submission" date="2021-11" db="EMBL/GenBank/DDBJ databases">
        <authorList>
            <person name="Herlambang A."/>
            <person name="Guo Y."/>
            <person name="Takashima Y."/>
            <person name="Nishizawa T."/>
        </authorList>
    </citation>
    <scope>NUCLEOTIDE SEQUENCE</scope>
    <source>
        <strain evidence="2">E1425</strain>
    </source>
</reference>
<sequence length="469" mass="49329">MDQDQSKHSSVASNSSSLSTGVLNEAVVMGITRTNASPQVMRVESMKSHASLIQRSNSLHSSNSIKRTLSQLTKNRLRGRNKNNSIGGSGDGEALSRSMSAGMASISPTTTSEDMSRRLELTIDHDEFVQDLSTLGSFLDGQDKEMNTGYIMNNRDSNNSNYYSDSDTERETVYMYTPAVIVTGPSVRSSAQSTESMSLGASRRSGPSVPSMVLESRPFQSMSSSSGSTPIGYYYQHPSSHAPSNSIPKPGCTPDHGYPLTATTKSPSLPNSLQNPPSSSPYSTNGMETVVESHSAPTTALVSLLASTSNSNDNNNYNNTNAVMSNSASNYPNSSNANLPPKISTGPTPAMFTFSSSTVHPLSSSSSTSFYSFKSLPGPSPVSAGPSPVTPLGYGFVPSSSGSGTTIHGGGGVGGHFNGSPMGNTTTRDSTLSTLSSIDARSTTTRGDGEEIMIFWDGHRGSRSSSTMQ</sequence>
<name>A0A9P3HGH5_9FUNG</name>
<organism evidence="2 3">
    <name type="scientific">Entomortierella parvispora</name>
    <dbReference type="NCBI Taxonomy" id="205924"/>
    <lineage>
        <taxon>Eukaryota</taxon>
        <taxon>Fungi</taxon>
        <taxon>Fungi incertae sedis</taxon>
        <taxon>Mucoromycota</taxon>
        <taxon>Mortierellomycotina</taxon>
        <taxon>Mortierellomycetes</taxon>
        <taxon>Mortierellales</taxon>
        <taxon>Mortierellaceae</taxon>
        <taxon>Entomortierella</taxon>
    </lineage>
</organism>
<reference evidence="2" key="2">
    <citation type="journal article" date="2022" name="Microbiol. Resour. Announc.">
        <title>Whole-Genome Sequence of Entomortierella parvispora E1425, a Mucoromycotan Fungus Associated with Burkholderiaceae-Related Endosymbiotic Bacteria.</title>
        <authorList>
            <person name="Herlambang A."/>
            <person name="Guo Y."/>
            <person name="Takashima Y."/>
            <person name="Narisawa K."/>
            <person name="Ohta H."/>
            <person name="Nishizawa T."/>
        </authorList>
    </citation>
    <scope>NUCLEOTIDE SEQUENCE</scope>
    <source>
        <strain evidence="2">E1425</strain>
    </source>
</reference>
<feature type="compositionally biased region" description="Low complexity" evidence="1">
    <location>
        <begin position="266"/>
        <end position="283"/>
    </location>
</feature>
<evidence type="ECO:0000313" key="2">
    <source>
        <dbReference type="EMBL" id="GJJ75948.1"/>
    </source>
</evidence>
<evidence type="ECO:0000256" key="1">
    <source>
        <dbReference type="SAM" id="MobiDB-lite"/>
    </source>
</evidence>
<comment type="caution">
    <text evidence="2">The sequence shown here is derived from an EMBL/GenBank/DDBJ whole genome shotgun (WGS) entry which is preliminary data.</text>
</comment>
<gene>
    <name evidence="2" type="ORF">EMPS_08306</name>
</gene>
<feature type="region of interest" description="Disordered" evidence="1">
    <location>
        <begin position="186"/>
        <end position="286"/>
    </location>
</feature>
<feature type="compositionally biased region" description="Polar residues" evidence="1">
    <location>
        <begin position="186"/>
        <end position="199"/>
    </location>
</feature>
<evidence type="ECO:0000313" key="3">
    <source>
        <dbReference type="Proteomes" id="UP000827284"/>
    </source>
</evidence>
<proteinExistence type="predicted"/>
<dbReference type="EMBL" id="BQFW01000011">
    <property type="protein sequence ID" value="GJJ75948.1"/>
    <property type="molecule type" value="Genomic_DNA"/>
</dbReference>
<dbReference type="Proteomes" id="UP000827284">
    <property type="component" value="Unassembled WGS sequence"/>
</dbReference>
<protein>
    <submittedName>
        <fullName evidence="2">Uncharacterized protein</fullName>
    </submittedName>
</protein>
<keyword evidence="3" id="KW-1185">Reference proteome</keyword>